<proteinExistence type="predicted"/>
<evidence type="ECO:0000313" key="2">
    <source>
        <dbReference type="Proteomes" id="UP000807785"/>
    </source>
</evidence>
<organism evidence="1 2">
    <name type="scientific">Candidatus Methylophosphatis roskildensis</name>
    <dbReference type="NCBI Taxonomy" id="2899263"/>
    <lineage>
        <taxon>Bacteria</taxon>
        <taxon>Pseudomonadati</taxon>
        <taxon>Pseudomonadota</taxon>
        <taxon>Betaproteobacteria</taxon>
        <taxon>Nitrosomonadales</taxon>
        <taxon>Sterolibacteriaceae</taxon>
        <taxon>Candidatus Methylophosphatis</taxon>
    </lineage>
</organism>
<protein>
    <submittedName>
        <fullName evidence="1">Uncharacterized protein</fullName>
    </submittedName>
</protein>
<dbReference type="Proteomes" id="UP000807785">
    <property type="component" value="Unassembled WGS sequence"/>
</dbReference>
<evidence type="ECO:0000313" key="1">
    <source>
        <dbReference type="EMBL" id="MBK6973352.1"/>
    </source>
</evidence>
<dbReference type="AlphaFoldDB" id="A0A9D7E929"/>
<gene>
    <name evidence="1" type="ORF">IPH26_10550</name>
</gene>
<sequence length="296" mass="33317">MSNPTSEEFEIRIEFQRGVGDPTRVFRSMAGLIDAVQRLDGHLAQMIGANVRTSLVLQDVEAASLKSRLHSVVEAIPDEPLQAGEVKKLIGHFLLKGKHKVLDWCTDRKEIADRAEVKQLENDLHQLAQETDIKLLPAYAPIDTPALLADISAVNDALVPLQENDDATFPSSEGARYNPHLIVSEGVMREIVTRERLSSTGERILKVKKPDYLGTSKWGFRYGSRMIEAKVTDLVWLSRFQSNEEQVRPGDSLRVMPFEEVSYGYDNEVVHTEYEVHEVRYVIRGPSGQQADLLEP</sequence>
<dbReference type="EMBL" id="JADJEV010000003">
    <property type="protein sequence ID" value="MBK6973352.1"/>
    <property type="molecule type" value="Genomic_DNA"/>
</dbReference>
<accession>A0A9D7E929</accession>
<name>A0A9D7E929_9PROT</name>
<reference evidence="1" key="1">
    <citation type="submission" date="2020-10" db="EMBL/GenBank/DDBJ databases">
        <title>Connecting structure to function with the recovery of over 1000 high-quality activated sludge metagenome-assembled genomes encoding full-length rRNA genes using long-read sequencing.</title>
        <authorList>
            <person name="Singleton C.M."/>
            <person name="Petriglieri F."/>
            <person name="Kristensen J.M."/>
            <person name="Kirkegaard R.H."/>
            <person name="Michaelsen T.Y."/>
            <person name="Andersen M.H."/>
            <person name="Karst S.M."/>
            <person name="Dueholm M.S."/>
            <person name="Nielsen P.H."/>
            <person name="Albertsen M."/>
        </authorList>
    </citation>
    <scope>NUCLEOTIDE SEQUENCE</scope>
    <source>
        <strain evidence="1">Bjer_18-Q3-R1-45_BAT3C.347</strain>
    </source>
</reference>
<comment type="caution">
    <text evidence="1">The sequence shown here is derived from an EMBL/GenBank/DDBJ whole genome shotgun (WGS) entry which is preliminary data.</text>
</comment>